<gene>
    <name evidence="2" type="ORF">SK128_008766</name>
</gene>
<feature type="non-terminal residue" evidence="2">
    <location>
        <position position="1"/>
    </location>
</feature>
<organism evidence="2 3">
    <name type="scientific">Halocaridina rubra</name>
    <name type="common">Hawaiian red shrimp</name>
    <dbReference type="NCBI Taxonomy" id="373956"/>
    <lineage>
        <taxon>Eukaryota</taxon>
        <taxon>Metazoa</taxon>
        <taxon>Ecdysozoa</taxon>
        <taxon>Arthropoda</taxon>
        <taxon>Crustacea</taxon>
        <taxon>Multicrustacea</taxon>
        <taxon>Malacostraca</taxon>
        <taxon>Eumalacostraca</taxon>
        <taxon>Eucarida</taxon>
        <taxon>Decapoda</taxon>
        <taxon>Pleocyemata</taxon>
        <taxon>Caridea</taxon>
        <taxon>Atyoidea</taxon>
        <taxon>Atyidae</taxon>
        <taxon>Halocaridina</taxon>
    </lineage>
</organism>
<proteinExistence type="predicted"/>
<evidence type="ECO:0000313" key="2">
    <source>
        <dbReference type="EMBL" id="KAK7065406.1"/>
    </source>
</evidence>
<reference evidence="2 3" key="1">
    <citation type="submission" date="2023-11" db="EMBL/GenBank/DDBJ databases">
        <title>Halocaridina rubra genome assembly.</title>
        <authorList>
            <person name="Smith C."/>
        </authorList>
    </citation>
    <scope>NUCLEOTIDE SEQUENCE [LARGE SCALE GENOMIC DNA]</scope>
    <source>
        <strain evidence="2">EP-1</strain>
        <tissue evidence="2">Whole</tissue>
    </source>
</reference>
<comment type="caution">
    <text evidence="2">The sequence shown here is derived from an EMBL/GenBank/DDBJ whole genome shotgun (WGS) entry which is preliminary data.</text>
</comment>
<accession>A0AAN8ZRD4</accession>
<dbReference type="AlphaFoldDB" id="A0AAN8ZRD4"/>
<feature type="compositionally biased region" description="Polar residues" evidence="1">
    <location>
        <begin position="1"/>
        <end position="18"/>
    </location>
</feature>
<dbReference type="Proteomes" id="UP001381693">
    <property type="component" value="Unassembled WGS sequence"/>
</dbReference>
<dbReference type="EMBL" id="JAXCGZ010020793">
    <property type="protein sequence ID" value="KAK7065406.1"/>
    <property type="molecule type" value="Genomic_DNA"/>
</dbReference>
<evidence type="ECO:0000313" key="3">
    <source>
        <dbReference type="Proteomes" id="UP001381693"/>
    </source>
</evidence>
<feature type="region of interest" description="Disordered" evidence="1">
    <location>
        <begin position="1"/>
        <end position="22"/>
    </location>
</feature>
<evidence type="ECO:0000256" key="1">
    <source>
        <dbReference type="SAM" id="MobiDB-lite"/>
    </source>
</evidence>
<sequence length="56" mass="5900">SIHTLLSVSNGRNATNRVLDQVNDAPALEPSAGREEGYPALVSPISVHLGPPPLRD</sequence>
<keyword evidence="3" id="KW-1185">Reference proteome</keyword>
<name>A0AAN8ZRD4_HALRR</name>
<protein>
    <submittedName>
        <fullName evidence="2">Uncharacterized protein</fullName>
    </submittedName>
</protein>